<organism evidence="11 12">
    <name type="scientific">Coemansia spiralis</name>
    <dbReference type="NCBI Taxonomy" id="417178"/>
    <lineage>
        <taxon>Eukaryota</taxon>
        <taxon>Fungi</taxon>
        <taxon>Fungi incertae sedis</taxon>
        <taxon>Zoopagomycota</taxon>
        <taxon>Kickxellomycotina</taxon>
        <taxon>Kickxellomycetes</taxon>
        <taxon>Kickxellales</taxon>
        <taxon>Kickxellaceae</taxon>
        <taxon>Coemansia</taxon>
    </lineage>
</organism>
<keyword evidence="8 10" id="KW-1133">Transmembrane helix</keyword>
<accession>A0A9W8L5I4</accession>
<comment type="subunit">
    <text evidence="10">Component of the oligosaccharyltransferase (OST) complex.</text>
</comment>
<comment type="pathway">
    <text evidence="3 10">Protein modification; protein glycosylation.</text>
</comment>
<dbReference type="InterPro" id="IPR007676">
    <property type="entry name" value="Ribophorin_I"/>
</dbReference>
<dbReference type="GO" id="GO:0018279">
    <property type="term" value="P:protein N-linked glycosylation via asparagine"/>
    <property type="evidence" value="ECO:0007669"/>
    <property type="project" value="TreeGrafter"/>
</dbReference>
<dbReference type="AlphaFoldDB" id="A0A9W8L5I4"/>
<dbReference type="EMBL" id="JANBTX010000056">
    <property type="protein sequence ID" value="KAJ2688035.1"/>
    <property type="molecule type" value="Genomic_DNA"/>
</dbReference>
<name>A0A9W8L5I4_9FUNG</name>
<evidence type="ECO:0000313" key="12">
    <source>
        <dbReference type="Proteomes" id="UP001151516"/>
    </source>
</evidence>
<keyword evidence="7 10" id="KW-0256">Endoplasmic reticulum</keyword>
<gene>
    <name evidence="11" type="primary">OST1</name>
    <name evidence="11" type="ORF">IWW39_002513</name>
</gene>
<feature type="signal peptide" evidence="10">
    <location>
        <begin position="1"/>
        <end position="17"/>
    </location>
</feature>
<dbReference type="OrthoDB" id="310030at2759"/>
<dbReference type="Pfam" id="PF04597">
    <property type="entry name" value="Ribophorin_I"/>
    <property type="match status" value="1"/>
</dbReference>
<dbReference type="PANTHER" id="PTHR21049:SF0">
    <property type="entry name" value="DOLICHYL-DIPHOSPHOOLIGOSACCHARIDE--PROTEIN GLYCOSYLTRANSFERASE SUBUNIT 1"/>
    <property type="match status" value="1"/>
</dbReference>
<evidence type="ECO:0000256" key="2">
    <source>
        <dbReference type="ARBA" id="ARBA00004115"/>
    </source>
</evidence>
<sequence>MRVLATLCLVIPWVCLASSATKGLVNTNVIRTVDLQGLPFVREQVGVVIQNDHDSKVFKTYTISIDQDKAPNLSQLQVFERKSGHSLDLTKETPSTYRAVLRRGLLPGEKLSLNIDFVFVSLVQPRPQAVKQSDDQSWLWADNSLVPSVYPTRKQKTVVRTKGDVRAFTDGGARDGKQSVVFGPFTGEQDGGRVEVGFKDNSEQMEALTHRREYFVSHWADDLNVLEHYALRSLGPESAFDKVDQMVSKYMHRRDNLVKTLLVKVPAEAREMYFVDEIGNVSTSAVSKQRRAKGEDAFRVMQLRPRYPISGGWNYTWWHGYSLPLSRYLKVSPQSRHHLRLPFIGSMAACASLEGELTLAMANAQNTAVRQYELRVTLPEGARDIAVELPVAGRARLEPTKYYFDSIGGRTAVVITHENVAPELYARHILVSYSYSPWALWMKPMMVGSAFFVLFVLASIASRMEYGLAPGGRSLGAKSKAAKKD</sequence>
<dbReference type="Proteomes" id="UP001151516">
    <property type="component" value="Unassembled WGS sequence"/>
</dbReference>
<proteinExistence type="inferred from homology"/>
<comment type="similarity">
    <text evidence="4 10">Belongs to the OST1 family.</text>
</comment>
<evidence type="ECO:0000256" key="1">
    <source>
        <dbReference type="ARBA" id="ARBA00002791"/>
    </source>
</evidence>
<feature type="transmembrane region" description="Helical" evidence="10">
    <location>
        <begin position="438"/>
        <end position="458"/>
    </location>
</feature>
<evidence type="ECO:0000256" key="10">
    <source>
        <dbReference type="RuleBase" id="RU361143"/>
    </source>
</evidence>
<evidence type="ECO:0000256" key="7">
    <source>
        <dbReference type="ARBA" id="ARBA00022824"/>
    </source>
</evidence>
<feature type="chain" id="PRO_5041019807" description="Dolichyl-diphosphooligosaccharide--protein glycosyltransferase subunit 1" evidence="10">
    <location>
        <begin position="18"/>
        <end position="485"/>
    </location>
</feature>
<evidence type="ECO:0000256" key="3">
    <source>
        <dbReference type="ARBA" id="ARBA00004922"/>
    </source>
</evidence>
<dbReference type="GO" id="GO:0008250">
    <property type="term" value="C:oligosaccharyltransferase complex"/>
    <property type="evidence" value="ECO:0007669"/>
    <property type="project" value="UniProtKB-UniRule"/>
</dbReference>
<evidence type="ECO:0000256" key="6">
    <source>
        <dbReference type="ARBA" id="ARBA00022729"/>
    </source>
</evidence>
<keyword evidence="9 10" id="KW-0472">Membrane</keyword>
<reference evidence="11" key="1">
    <citation type="submission" date="2022-07" db="EMBL/GenBank/DDBJ databases">
        <title>Phylogenomic reconstructions and comparative analyses of Kickxellomycotina fungi.</title>
        <authorList>
            <person name="Reynolds N.K."/>
            <person name="Stajich J.E."/>
            <person name="Barry K."/>
            <person name="Grigoriev I.V."/>
            <person name="Crous P."/>
            <person name="Smith M.E."/>
        </authorList>
    </citation>
    <scope>NUCLEOTIDE SEQUENCE</scope>
    <source>
        <strain evidence="11">CBS 109367</strain>
    </source>
</reference>
<dbReference type="PANTHER" id="PTHR21049">
    <property type="entry name" value="RIBOPHORIN I"/>
    <property type="match status" value="1"/>
</dbReference>
<protein>
    <recommendedName>
        <fullName evidence="10">Dolichyl-diphosphooligosaccharide--protein glycosyltransferase subunit 1</fullName>
    </recommendedName>
</protein>
<evidence type="ECO:0000313" key="11">
    <source>
        <dbReference type="EMBL" id="KAJ2688035.1"/>
    </source>
</evidence>
<keyword evidence="6 10" id="KW-0732">Signal</keyword>
<keyword evidence="12" id="KW-1185">Reference proteome</keyword>
<evidence type="ECO:0000256" key="4">
    <source>
        <dbReference type="ARBA" id="ARBA00008905"/>
    </source>
</evidence>
<comment type="subcellular location">
    <subcellularLocation>
        <location evidence="2 10">Endoplasmic reticulum membrane</location>
        <topology evidence="2 10">Single-pass type I membrane protein</topology>
    </subcellularLocation>
</comment>
<comment type="caution">
    <text evidence="11">The sequence shown here is derived from an EMBL/GenBank/DDBJ whole genome shotgun (WGS) entry which is preliminary data.</text>
</comment>
<keyword evidence="5 10" id="KW-0812">Transmembrane</keyword>
<comment type="function">
    <text evidence="1 10">Subunit of the oligosaccharyl transferase (OST) complex that catalyzes the initial transfer of a defined glycan (Glc(3)Man(9)GlcNAc(2) in eukaryotes) from the lipid carrier dolichol-pyrophosphate to an asparagine residue within an Asn-X-Ser/Thr consensus motif in nascent polypeptide chains, the first step in protein N-glycosylation. N-glycosylation occurs cotranslationally and the complex associates with the Sec61 complex at the channel-forming translocon complex that mediates protein translocation across the endoplasmic reticulum (ER). All subunits are required for a maximal enzyme activity.</text>
</comment>
<evidence type="ECO:0000256" key="5">
    <source>
        <dbReference type="ARBA" id="ARBA00022692"/>
    </source>
</evidence>
<evidence type="ECO:0000256" key="9">
    <source>
        <dbReference type="ARBA" id="ARBA00023136"/>
    </source>
</evidence>
<evidence type="ECO:0000256" key="8">
    <source>
        <dbReference type="ARBA" id="ARBA00022989"/>
    </source>
</evidence>